<feature type="region of interest" description="Disordered" evidence="1">
    <location>
        <begin position="367"/>
        <end position="414"/>
    </location>
</feature>
<gene>
    <name evidence="2" type="ORF">ARMSODRAFT_1078362</name>
</gene>
<evidence type="ECO:0000256" key="1">
    <source>
        <dbReference type="SAM" id="MobiDB-lite"/>
    </source>
</evidence>
<keyword evidence="3" id="KW-1185">Reference proteome</keyword>
<reference evidence="3" key="1">
    <citation type="journal article" date="2017" name="Nat. Ecol. Evol.">
        <title>Genome expansion and lineage-specific genetic innovations in the forest pathogenic fungi Armillaria.</title>
        <authorList>
            <person name="Sipos G."/>
            <person name="Prasanna A.N."/>
            <person name="Walter M.C."/>
            <person name="O'Connor E."/>
            <person name="Balint B."/>
            <person name="Krizsan K."/>
            <person name="Kiss B."/>
            <person name="Hess J."/>
            <person name="Varga T."/>
            <person name="Slot J."/>
            <person name="Riley R."/>
            <person name="Boka B."/>
            <person name="Rigling D."/>
            <person name="Barry K."/>
            <person name="Lee J."/>
            <person name="Mihaltcheva S."/>
            <person name="LaButti K."/>
            <person name="Lipzen A."/>
            <person name="Waldron R."/>
            <person name="Moloney N.M."/>
            <person name="Sperisen C."/>
            <person name="Kredics L."/>
            <person name="Vagvoelgyi C."/>
            <person name="Patrignani A."/>
            <person name="Fitzpatrick D."/>
            <person name="Nagy I."/>
            <person name="Doyle S."/>
            <person name="Anderson J.B."/>
            <person name="Grigoriev I.V."/>
            <person name="Gueldener U."/>
            <person name="Muensterkoetter M."/>
            <person name="Nagy L.G."/>
        </authorList>
    </citation>
    <scope>NUCLEOTIDE SEQUENCE [LARGE SCALE GENOMIC DNA]</scope>
    <source>
        <strain evidence="3">28-4</strain>
    </source>
</reference>
<dbReference type="AlphaFoldDB" id="A0A2H3CAI2"/>
<feature type="compositionally biased region" description="Gly residues" evidence="1">
    <location>
        <begin position="404"/>
        <end position="414"/>
    </location>
</feature>
<evidence type="ECO:0000313" key="2">
    <source>
        <dbReference type="EMBL" id="PBK78900.1"/>
    </source>
</evidence>
<evidence type="ECO:0008006" key="4">
    <source>
        <dbReference type="Google" id="ProtNLM"/>
    </source>
</evidence>
<name>A0A2H3CAI2_9AGAR</name>
<dbReference type="InterPro" id="IPR032675">
    <property type="entry name" value="LRR_dom_sf"/>
</dbReference>
<dbReference type="Gene3D" id="3.80.10.10">
    <property type="entry name" value="Ribonuclease Inhibitor"/>
    <property type="match status" value="1"/>
</dbReference>
<dbReference type="EMBL" id="KZ293415">
    <property type="protein sequence ID" value="PBK78900.1"/>
    <property type="molecule type" value="Genomic_DNA"/>
</dbReference>
<organism evidence="2 3">
    <name type="scientific">Armillaria solidipes</name>
    <dbReference type="NCBI Taxonomy" id="1076256"/>
    <lineage>
        <taxon>Eukaryota</taxon>
        <taxon>Fungi</taxon>
        <taxon>Dikarya</taxon>
        <taxon>Basidiomycota</taxon>
        <taxon>Agaricomycotina</taxon>
        <taxon>Agaricomycetes</taxon>
        <taxon>Agaricomycetidae</taxon>
        <taxon>Agaricales</taxon>
        <taxon>Marasmiineae</taxon>
        <taxon>Physalacriaceae</taxon>
        <taxon>Armillaria</taxon>
    </lineage>
</organism>
<protein>
    <recommendedName>
        <fullName evidence="4">F-box domain-containing protein</fullName>
    </recommendedName>
</protein>
<evidence type="ECO:0000313" key="3">
    <source>
        <dbReference type="Proteomes" id="UP000218334"/>
    </source>
</evidence>
<feature type="compositionally biased region" description="Acidic residues" evidence="1">
    <location>
        <begin position="373"/>
        <end position="386"/>
    </location>
</feature>
<dbReference type="Proteomes" id="UP000218334">
    <property type="component" value="Unassembled WGS sequence"/>
</dbReference>
<dbReference type="SUPFAM" id="SSF52047">
    <property type="entry name" value="RNI-like"/>
    <property type="match status" value="1"/>
</dbReference>
<accession>A0A2H3CAI2</accession>
<sequence>MACISSQQVPQELIDKIVNELHDHRKSLKACKSVCRAFRSPAEAILFRRVSLSRSASISRLFKVSPGVLNSVREATIYESVESTDADVMTKAIAALVKLNTIEVTRMTWVPDTYRITPAVVSVLRTLPIKTLTLDEVIFRDIVQFAGFMDTFPGVENISLEHVYCHIVSKNDKAPVSSRTNVIRSLHLSVNEISSNILRAVADSSLGSLAELKSLTYVGNPKGKEVPPLLTLVQNPSLQDLCVNGDIPVVNLSHIKTLVIHLAKVAYTQEFCTSLSLWTDCLACGKESSLNKLTIHLDVKHQLSEDDAKQWAVLDKVLSASRFPELALFRIILKVAGGIDAEQTKELIKTHCPTLCTRNVCTLEVEGSSDSQNDVESDSESADDGNESTGGDNESTGDDNESTGGDGGSAEGDD</sequence>
<proteinExistence type="predicted"/>